<accession>A0A1Z4JJX1</accession>
<evidence type="ECO:0000313" key="3">
    <source>
        <dbReference type="Proteomes" id="UP000217895"/>
    </source>
</evidence>
<reference evidence="2 3" key="1">
    <citation type="submission" date="2017-06" db="EMBL/GenBank/DDBJ databases">
        <title>Genome sequencing of cyanobaciteial culture collection at National Institute for Environmental Studies (NIES).</title>
        <authorList>
            <person name="Hirose Y."/>
            <person name="Shimura Y."/>
            <person name="Fujisawa T."/>
            <person name="Nakamura Y."/>
            <person name="Kawachi M."/>
        </authorList>
    </citation>
    <scope>NUCLEOTIDE SEQUENCE [LARGE SCALE GENOMIC DNA]</scope>
    <source>
        <strain evidence="2 3">NIES-2135</strain>
    </source>
</reference>
<protein>
    <recommendedName>
        <fullName evidence="1">DUF4365 domain-containing protein</fullName>
    </recommendedName>
</protein>
<name>A0A1Z4JJX1_LEPBY</name>
<dbReference type="Pfam" id="PF14280">
    <property type="entry name" value="DUF4365"/>
    <property type="match status" value="1"/>
</dbReference>
<dbReference type="Proteomes" id="UP000217895">
    <property type="component" value="Chromosome"/>
</dbReference>
<feature type="domain" description="DUF4365" evidence="1">
    <location>
        <begin position="17"/>
        <end position="173"/>
    </location>
</feature>
<evidence type="ECO:0000259" key="1">
    <source>
        <dbReference type="Pfam" id="PF14280"/>
    </source>
</evidence>
<gene>
    <name evidence="2" type="ORF">NIES2135_38930</name>
</gene>
<dbReference type="EMBL" id="AP018203">
    <property type="protein sequence ID" value="BAY57030.1"/>
    <property type="molecule type" value="Genomic_DNA"/>
</dbReference>
<organism evidence="2 3">
    <name type="scientific">Leptolyngbya boryana NIES-2135</name>
    <dbReference type="NCBI Taxonomy" id="1973484"/>
    <lineage>
        <taxon>Bacteria</taxon>
        <taxon>Bacillati</taxon>
        <taxon>Cyanobacteriota</taxon>
        <taxon>Cyanophyceae</taxon>
        <taxon>Leptolyngbyales</taxon>
        <taxon>Leptolyngbyaceae</taxon>
        <taxon>Leptolyngbya group</taxon>
        <taxon>Leptolyngbya</taxon>
    </lineage>
</organism>
<sequence length="180" mass="20161">MESWVSSSPMHTSTRKEEFSYAYVHAIASTAGFCVQPKSRPMDSAGLDIIIEAPGAMTKGVLSFPKIEAQVKCTATKANITELFIKFPLEVKNYNKLRLTSHLVPQILIVVLVPEILENWIEITEPESTVIRKCAYWLSLKGKEETLNDETITVSIPRSNLLTPESLTELMSKVAHRQDL</sequence>
<evidence type="ECO:0000313" key="2">
    <source>
        <dbReference type="EMBL" id="BAY57030.1"/>
    </source>
</evidence>
<dbReference type="AlphaFoldDB" id="A0A1Z4JJX1"/>
<keyword evidence="3" id="KW-1185">Reference proteome</keyword>
<dbReference type="InterPro" id="IPR025375">
    <property type="entry name" value="DUF4365"/>
</dbReference>
<proteinExistence type="predicted"/>